<dbReference type="NCBIfam" id="TIGR00577">
    <property type="entry name" value="fpg"/>
    <property type="match status" value="1"/>
</dbReference>
<keyword evidence="19" id="KW-1185">Reference proteome</keyword>
<evidence type="ECO:0000256" key="3">
    <source>
        <dbReference type="ARBA" id="ARBA00011245"/>
    </source>
</evidence>
<evidence type="ECO:0000256" key="2">
    <source>
        <dbReference type="ARBA" id="ARBA00009409"/>
    </source>
</evidence>
<evidence type="ECO:0000256" key="12">
    <source>
        <dbReference type="ARBA" id="ARBA00023268"/>
    </source>
</evidence>
<keyword evidence="5 15" id="KW-0227">DNA damage</keyword>
<comment type="catalytic activity">
    <reaction evidence="1 15">
        <text>Hydrolysis of DNA containing ring-opened 7-methylguanine residues, releasing 2,6-diamino-4-hydroxy-5-(N-methyl)formamidopyrimidine.</text>
        <dbReference type="EC" id="3.2.2.23"/>
    </reaction>
</comment>
<dbReference type="PROSITE" id="PS51066">
    <property type="entry name" value="ZF_FPG_2"/>
    <property type="match status" value="1"/>
</dbReference>
<dbReference type="GO" id="GO:0006284">
    <property type="term" value="P:base-excision repair"/>
    <property type="evidence" value="ECO:0007669"/>
    <property type="project" value="InterPro"/>
</dbReference>
<evidence type="ECO:0000256" key="4">
    <source>
        <dbReference type="ARBA" id="ARBA00022723"/>
    </source>
</evidence>
<dbReference type="OrthoDB" id="9800855at2"/>
<dbReference type="InterPro" id="IPR015886">
    <property type="entry name" value="H2TH_FPG"/>
</dbReference>
<dbReference type="EC" id="4.2.99.18" evidence="15"/>
<dbReference type="InterPro" id="IPR010663">
    <property type="entry name" value="Znf_FPG/IleRS"/>
</dbReference>
<comment type="subunit">
    <text evidence="3 15">Monomer.</text>
</comment>
<dbReference type="GO" id="GO:0006979">
    <property type="term" value="P:response to oxidative stress"/>
    <property type="evidence" value="ECO:0007669"/>
    <property type="project" value="UniProtKB-ARBA"/>
</dbReference>
<evidence type="ECO:0000259" key="17">
    <source>
        <dbReference type="PROSITE" id="PS51068"/>
    </source>
</evidence>
<evidence type="ECO:0000256" key="6">
    <source>
        <dbReference type="ARBA" id="ARBA00022771"/>
    </source>
</evidence>
<dbReference type="GO" id="GO:0034039">
    <property type="term" value="F:8-oxo-7,8-dihydroguanine DNA N-glycosylase activity"/>
    <property type="evidence" value="ECO:0007669"/>
    <property type="project" value="TreeGrafter"/>
</dbReference>
<dbReference type="FunFam" id="1.10.8.50:FF:000003">
    <property type="entry name" value="Formamidopyrimidine-DNA glycosylase"/>
    <property type="match status" value="1"/>
</dbReference>
<feature type="domain" description="Formamidopyrimidine-DNA glycosylase catalytic" evidence="17">
    <location>
        <begin position="2"/>
        <end position="128"/>
    </location>
</feature>
<protein>
    <recommendedName>
        <fullName evidence="15">Formamidopyrimidine-DNA glycosylase</fullName>
        <shortName evidence="15">Fapy-DNA glycosylase</shortName>
        <ecNumber evidence="15">3.2.2.23</ecNumber>
    </recommendedName>
    <alternativeName>
        <fullName evidence="15">DNA-(apurinic or apyrimidinic site) lyase MutM</fullName>
        <shortName evidence="15">AP lyase MutM</shortName>
        <ecNumber evidence="15">4.2.99.18</ecNumber>
    </alternativeName>
</protein>
<dbReference type="SUPFAM" id="SSF46946">
    <property type="entry name" value="S13-like H2TH domain"/>
    <property type="match status" value="1"/>
</dbReference>
<name>A0A5J6Z8U4_9CORY</name>
<dbReference type="CDD" id="cd08966">
    <property type="entry name" value="EcFpg-like_N"/>
    <property type="match status" value="1"/>
</dbReference>
<dbReference type="SMART" id="SM00898">
    <property type="entry name" value="Fapy_DNA_glyco"/>
    <property type="match status" value="1"/>
</dbReference>
<evidence type="ECO:0000256" key="11">
    <source>
        <dbReference type="ARBA" id="ARBA00023239"/>
    </source>
</evidence>
<dbReference type="SUPFAM" id="SSF81624">
    <property type="entry name" value="N-terminal domain of MutM-like DNA repair proteins"/>
    <property type="match status" value="1"/>
</dbReference>
<dbReference type="Pfam" id="PF01149">
    <property type="entry name" value="Fapy_DNA_glyco"/>
    <property type="match status" value="1"/>
</dbReference>
<evidence type="ECO:0000256" key="1">
    <source>
        <dbReference type="ARBA" id="ARBA00001668"/>
    </source>
</evidence>
<feature type="active site" description="Proton donor; for beta-elimination activity" evidence="15">
    <location>
        <position position="59"/>
    </location>
</feature>
<feature type="binding site" evidence="15">
    <location>
        <position position="100"/>
    </location>
    <ligand>
        <name>DNA</name>
        <dbReference type="ChEBI" id="CHEBI:16991"/>
    </ligand>
</feature>
<evidence type="ECO:0000313" key="18">
    <source>
        <dbReference type="EMBL" id="QFQ02602.1"/>
    </source>
</evidence>
<keyword evidence="6 15" id="KW-0863">Zinc-finger</keyword>
<evidence type="ECO:0000256" key="13">
    <source>
        <dbReference type="ARBA" id="ARBA00023295"/>
    </source>
</evidence>
<dbReference type="RefSeq" id="WP_151902944.1">
    <property type="nucleotide sequence ID" value="NZ_CP045032.1"/>
</dbReference>
<evidence type="ECO:0000256" key="14">
    <source>
        <dbReference type="ARBA" id="ARBA00044632"/>
    </source>
</evidence>
<dbReference type="Proteomes" id="UP000326711">
    <property type="component" value="Chromosome"/>
</dbReference>
<keyword evidence="12 15" id="KW-0511">Multifunctional enzyme</keyword>
<dbReference type="AlphaFoldDB" id="A0A5J6Z8U4"/>
<evidence type="ECO:0000259" key="16">
    <source>
        <dbReference type="PROSITE" id="PS51066"/>
    </source>
</evidence>
<keyword evidence="10 15" id="KW-0234">DNA repair</keyword>
<dbReference type="HAMAP" id="MF_00103">
    <property type="entry name" value="Fapy_DNA_glycosyl"/>
    <property type="match status" value="1"/>
</dbReference>
<evidence type="ECO:0000313" key="19">
    <source>
        <dbReference type="Proteomes" id="UP000326711"/>
    </source>
</evidence>
<evidence type="ECO:0000256" key="5">
    <source>
        <dbReference type="ARBA" id="ARBA00022763"/>
    </source>
</evidence>
<evidence type="ECO:0000256" key="10">
    <source>
        <dbReference type="ARBA" id="ARBA00023204"/>
    </source>
</evidence>
<sequence>MPELPEVEVVRRGLAEHVVGRTFGAVEVLHPRAVRSHEGRPLPLILDATQVIAAKRRGKFLWLELGHSGTPVDNPQALVVHLRMSGQMLVTEPGALQSTHVRIRALLHGGPQADKVTELGFVDQRTFGHWEVVDMVPDPHGEYDLIPVTMTHVGQDPLEHTFDVAAAAARMKRKNKAIKSVLLDQDLVSGVGNIYADEALWLAGVRPSRKPARISKVGVERIIRSATEVMERALDAGGTSFDALYVNVNGASGYFSRSLNVYGRDGQPCLRCGATIKKVTLGGRGTHFCPMCQK</sequence>
<dbReference type="EMBL" id="CP045032">
    <property type="protein sequence ID" value="QFQ02602.1"/>
    <property type="molecule type" value="Genomic_DNA"/>
</dbReference>
<dbReference type="PROSITE" id="PS01242">
    <property type="entry name" value="ZF_FPG_1"/>
    <property type="match status" value="1"/>
</dbReference>
<dbReference type="InterPro" id="IPR000214">
    <property type="entry name" value="Znf_DNA_glyclase/AP_lyase"/>
</dbReference>
<dbReference type="PROSITE" id="PS51068">
    <property type="entry name" value="FPG_CAT"/>
    <property type="match status" value="1"/>
</dbReference>
<organism evidence="18 19">
    <name type="scientific">Corynebacterium urogenitale</name>
    <dbReference type="NCBI Taxonomy" id="2487892"/>
    <lineage>
        <taxon>Bacteria</taxon>
        <taxon>Bacillati</taxon>
        <taxon>Actinomycetota</taxon>
        <taxon>Actinomycetes</taxon>
        <taxon>Mycobacteriales</taxon>
        <taxon>Corynebacteriaceae</taxon>
        <taxon>Corynebacterium</taxon>
    </lineage>
</organism>
<comment type="cofactor">
    <cofactor evidence="15">
        <name>Zn(2+)</name>
        <dbReference type="ChEBI" id="CHEBI:29105"/>
    </cofactor>
    <text evidence="15">Binds 1 zinc ion per subunit.</text>
</comment>
<dbReference type="InterPro" id="IPR015887">
    <property type="entry name" value="DNA_glyclase_Znf_dom_DNA_BS"/>
</dbReference>
<keyword evidence="8 15" id="KW-0862">Zinc</keyword>
<proteinExistence type="inferred from homology"/>
<keyword evidence="9 15" id="KW-0238">DNA-binding</keyword>
<dbReference type="PANTHER" id="PTHR22993">
    <property type="entry name" value="FORMAMIDOPYRIMIDINE-DNA GLYCOSYLASE"/>
    <property type="match status" value="1"/>
</dbReference>
<dbReference type="Gene3D" id="1.10.8.50">
    <property type="match status" value="1"/>
</dbReference>
<evidence type="ECO:0000256" key="8">
    <source>
        <dbReference type="ARBA" id="ARBA00022833"/>
    </source>
</evidence>
<dbReference type="Pfam" id="PF06827">
    <property type="entry name" value="zf-FPG_IleRS"/>
    <property type="match status" value="1"/>
</dbReference>
<evidence type="ECO:0000256" key="7">
    <source>
        <dbReference type="ARBA" id="ARBA00022801"/>
    </source>
</evidence>
<feature type="active site" description="Proton donor; for delta-elimination activity" evidence="15">
    <location>
        <position position="284"/>
    </location>
</feature>
<dbReference type="KEGG" id="cuo:CUROG_06195"/>
<dbReference type="SMART" id="SM01232">
    <property type="entry name" value="H2TH"/>
    <property type="match status" value="1"/>
</dbReference>
<evidence type="ECO:0000256" key="9">
    <source>
        <dbReference type="ARBA" id="ARBA00023125"/>
    </source>
</evidence>
<keyword evidence="4 15" id="KW-0479">Metal-binding</keyword>
<reference evidence="19" key="1">
    <citation type="submission" date="2019-10" db="EMBL/GenBank/DDBJ databases">
        <title>Complete genome sequence of Corynebacterium urogenitalis DSM 108747, isolated from the genital tract of a cow.</title>
        <authorList>
            <person name="Ruckert C."/>
            <person name="Ballas P."/>
            <person name="Wagener K."/>
            <person name="Drillich M."/>
            <person name="Kaempfer P."/>
            <person name="Busse H.-J."/>
            <person name="Ehling-Schulz M."/>
        </authorList>
    </citation>
    <scope>NUCLEOTIDE SEQUENCE [LARGE SCALE GENOMIC DNA]</scope>
    <source>
        <strain evidence="19">LMM 1652</strain>
    </source>
</reference>
<dbReference type="InterPro" id="IPR035937">
    <property type="entry name" value="FPG_N"/>
</dbReference>
<dbReference type="Pfam" id="PF06831">
    <property type="entry name" value="H2TH"/>
    <property type="match status" value="1"/>
</dbReference>
<dbReference type="SUPFAM" id="SSF57716">
    <property type="entry name" value="Glucocorticoid receptor-like (DNA-binding domain)"/>
    <property type="match status" value="1"/>
</dbReference>
<keyword evidence="7 15" id="KW-0378">Hydrolase</keyword>
<dbReference type="GO" id="GO:0008270">
    <property type="term" value="F:zinc ion binding"/>
    <property type="evidence" value="ECO:0007669"/>
    <property type="project" value="UniProtKB-UniRule"/>
</dbReference>
<gene>
    <name evidence="18" type="primary">fpg1</name>
    <name evidence="15" type="synonym">fpg</name>
    <name evidence="15" type="synonym">mutM</name>
    <name evidence="18" type="ORF">CUROG_06195</name>
</gene>
<dbReference type="EC" id="3.2.2.23" evidence="15"/>
<dbReference type="PANTHER" id="PTHR22993:SF9">
    <property type="entry name" value="FORMAMIDOPYRIMIDINE-DNA GLYCOSYLASE"/>
    <property type="match status" value="1"/>
</dbReference>
<feature type="binding site" evidence="15">
    <location>
        <position position="125"/>
    </location>
    <ligand>
        <name>DNA</name>
        <dbReference type="ChEBI" id="CHEBI:16991"/>
    </ligand>
</feature>
<dbReference type="InterPro" id="IPR012319">
    <property type="entry name" value="FPG_cat"/>
</dbReference>
<dbReference type="GO" id="GO:0003690">
    <property type="term" value="F:double-stranded DNA binding"/>
    <property type="evidence" value="ECO:0007669"/>
    <property type="project" value="UniProtKB-ARBA"/>
</dbReference>
<dbReference type="Gene3D" id="3.20.190.10">
    <property type="entry name" value="MutM-like, N-terminal"/>
    <property type="match status" value="1"/>
</dbReference>
<dbReference type="InterPro" id="IPR010979">
    <property type="entry name" value="Ribosomal_uS13-like_H2TH"/>
</dbReference>
<feature type="binding site" evidence="15">
    <location>
        <position position="174"/>
    </location>
    <ligand>
        <name>DNA</name>
        <dbReference type="ChEBI" id="CHEBI:16991"/>
    </ligand>
</feature>
<comment type="similarity">
    <text evidence="2 15">Belongs to the FPG family.</text>
</comment>
<keyword evidence="13 15" id="KW-0326">Glycosidase</keyword>
<dbReference type="NCBIfam" id="NF002211">
    <property type="entry name" value="PRK01103.1"/>
    <property type="match status" value="1"/>
</dbReference>
<evidence type="ECO:0000256" key="15">
    <source>
        <dbReference type="HAMAP-Rule" id="MF_00103"/>
    </source>
</evidence>
<dbReference type="InterPro" id="IPR020629">
    <property type="entry name" value="FPG_Glyclase"/>
</dbReference>
<feature type="domain" description="FPG-type" evidence="16">
    <location>
        <begin position="260"/>
        <end position="294"/>
    </location>
</feature>
<accession>A0A5J6Z8U4</accession>
<feature type="active site" description="Proton donor" evidence="15">
    <location>
        <position position="3"/>
    </location>
</feature>
<comment type="catalytic activity">
    <reaction evidence="14 15">
        <text>2'-deoxyribonucleotide-(2'-deoxyribose 5'-phosphate)-2'-deoxyribonucleotide-DNA = a 3'-end 2'-deoxyribonucleotide-(2,3-dehydro-2,3-deoxyribose 5'-phosphate)-DNA + a 5'-end 5'-phospho-2'-deoxyribonucleoside-DNA + H(+)</text>
        <dbReference type="Rhea" id="RHEA:66592"/>
        <dbReference type="Rhea" id="RHEA-COMP:13180"/>
        <dbReference type="Rhea" id="RHEA-COMP:16897"/>
        <dbReference type="Rhea" id="RHEA-COMP:17067"/>
        <dbReference type="ChEBI" id="CHEBI:15378"/>
        <dbReference type="ChEBI" id="CHEBI:136412"/>
        <dbReference type="ChEBI" id="CHEBI:157695"/>
        <dbReference type="ChEBI" id="CHEBI:167181"/>
        <dbReference type="EC" id="4.2.99.18"/>
    </reaction>
</comment>
<feature type="active site" description="Schiff-base intermediate with DNA" evidence="15">
    <location>
        <position position="2"/>
    </location>
</feature>
<dbReference type="GO" id="GO:0140078">
    <property type="term" value="F:class I DNA-(apurinic or apyrimidinic site) endonuclease activity"/>
    <property type="evidence" value="ECO:0007669"/>
    <property type="project" value="UniProtKB-EC"/>
</dbReference>
<dbReference type="GO" id="GO:0003684">
    <property type="term" value="F:damaged DNA binding"/>
    <property type="evidence" value="ECO:0007669"/>
    <property type="project" value="InterPro"/>
</dbReference>
<keyword evidence="11 15" id="KW-0456">Lyase</keyword>
<comment type="function">
    <text evidence="15">Involved in base excision repair of DNA damaged by oxidation or by mutagenic agents. Acts as DNA glycosylase that recognizes and removes damaged bases. Has a preference for oxidized purines, such as 7,8-dihydro-8-oxoguanine (8-oxoG). Has AP (apurinic/apyrimidinic) lyase activity and introduces nicks in the DNA strand. Cleaves the DNA backbone by beta-delta elimination to generate a single-strand break at the site of the removed base with both 3'- and 5'-phosphates.</text>
</comment>